<dbReference type="SUPFAM" id="SSF74924">
    <property type="entry name" value="Cap-Gly domain"/>
    <property type="match status" value="1"/>
</dbReference>
<dbReference type="InterPro" id="IPR036859">
    <property type="entry name" value="CAP-Gly_dom_sf"/>
</dbReference>
<sequence length="238" mass="27323">MVLHQNVNVGQRVEVKVHNRIYRGTVKYKGAIIHKPGDWVGVSLEKPVEDYLLTVGDNDGMLMGRRYFQCSNGHGIFVRANCIRFIPLTRWTYNKYHKVANTAEVDEPLFYSPPKAADPTMISEDMERRMKTGASFGDNPFRRAKRYPLTHSVGNRIPAATMTRSMTSLSYTTRPIHAEYDIEDDFISYPSIPRTHMPYSALRNQVKRGWEGAHYVREMSVGTGRDSMKFSQWNDVSP</sequence>
<accession>A0A6J8C4S1</accession>
<dbReference type="OrthoDB" id="2130750at2759"/>
<dbReference type="PROSITE" id="PS50245">
    <property type="entry name" value="CAP_GLY_2"/>
    <property type="match status" value="1"/>
</dbReference>
<organism evidence="2 3">
    <name type="scientific">Mytilus coruscus</name>
    <name type="common">Sea mussel</name>
    <dbReference type="NCBI Taxonomy" id="42192"/>
    <lineage>
        <taxon>Eukaryota</taxon>
        <taxon>Metazoa</taxon>
        <taxon>Spiralia</taxon>
        <taxon>Lophotrochozoa</taxon>
        <taxon>Mollusca</taxon>
        <taxon>Bivalvia</taxon>
        <taxon>Autobranchia</taxon>
        <taxon>Pteriomorphia</taxon>
        <taxon>Mytilida</taxon>
        <taxon>Mytiloidea</taxon>
        <taxon>Mytilidae</taxon>
        <taxon>Mytilinae</taxon>
        <taxon>Mytilus</taxon>
    </lineage>
</organism>
<dbReference type="EMBL" id="CACVKT020004689">
    <property type="protein sequence ID" value="CAC5391283.1"/>
    <property type="molecule type" value="Genomic_DNA"/>
</dbReference>
<name>A0A6J8C4S1_MYTCO</name>
<dbReference type="GO" id="GO:0005938">
    <property type="term" value="C:cell cortex"/>
    <property type="evidence" value="ECO:0007669"/>
    <property type="project" value="TreeGrafter"/>
</dbReference>
<dbReference type="InterPro" id="IPR000938">
    <property type="entry name" value="CAP-Gly_domain"/>
</dbReference>
<dbReference type="GO" id="GO:0035371">
    <property type="term" value="C:microtubule plus-end"/>
    <property type="evidence" value="ECO:0007669"/>
    <property type="project" value="TreeGrafter"/>
</dbReference>
<feature type="domain" description="CAP-Gly" evidence="1">
    <location>
        <begin position="30"/>
        <end position="79"/>
    </location>
</feature>
<keyword evidence="3" id="KW-1185">Reference proteome</keyword>
<evidence type="ECO:0000259" key="1">
    <source>
        <dbReference type="PROSITE" id="PS50245"/>
    </source>
</evidence>
<dbReference type="AlphaFoldDB" id="A0A6J8C4S1"/>
<evidence type="ECO:0000313" key="3">
    <source>
        <dbReference type="Proteomes" id="UP000507470"/>
    </source>
</evidence>
<proteinExistence type="predicted"/>
<protein>
    <recommendedName>
        <fullName evidence="1">CAP-Gly domain-containing protein</fullName>
    </recommendedName>
</protein>
<gene>
    <name evidence="2" type="ORF">MCOR_26299</name>
</gene>
<dbReference type="Proteomes" id="UP000507470">
    <property type="component" value="Unassembled WGS sequence"/>
</dbReference>
<dbReference type="GO" id="GO:0031122">
    <property type="term" value="P:cytoplasmic microtubule organization"/>
    <property type="evidence" value="ECO:0007669"/>
    <property type="project" value="TreeGrafter"/>
</dbReference>
<dbReference type="Pfam" id="PF01302">
    <property type="entry name" value="CAP_GLY"/>
    <property type="match status" value="1"/>
</dbReference>
<dbReference type="GO" id="GO:0005634">
    <property type="term" value="C:nucleus"/>
    <property type="evidence" value="ECO:0007669"/>
    <property type="project" value="TreeGrafter"/>
</dbReference>
<evidence type="ECO:0000313" key="2">
    <source>
        <dbReference type="EMBL" id="CAC5391283.1"/>
    </source>
</evidence>
<dbReference type="Gene3D" id="2.30.30.190">
    <property type="entry name" value="CAP Gly-rich-like domain"/>
    <property type="match status" value="1"/>
</dbReference>
<dbReference type="SMART" id="SM01052">
    <property type="entry name" value="CAP_GLY"/>
    <property type="match status" value="1"/>
</dbReference>
<dbReference type="GO" id="GO:0051010">
    <property type="term" value="F:microtubule plus-end binding"/>
    <property type="evidence" value="ECO:0007669"/>
    <property type="project" value="TreeGrafter"/>
</dbReference>
<reference evidence="2 3" key="1">
    <citation type="submission" date="2020-06" db="EMBL/GenBank/DDBJ databases">
        <authorList>
            <person name="Li R."/>
            <person name="Bekaert M."/>
        </authorList>
    </citation>
    <scope>NUCLEOTIDE SEQUENCE [LARGE SCALE GENOMIC DNA]</scope>
    <source>
        <strain evidence="3">wild</strain>
    </source>
</reference>
<dbReference type="PANTHER" id="PTHR18916:SF90">
    <property type="entry name" value="CAP-GLY DOMAIN-CONTAINING PROTEIN"/>
    <property type="match status" value="1"/>
</dbReference>
<dbReference type="PANTHER" id="PTHR18916">
    <property type="entry name" value="DYNACTIN 1-RELATED MICROTUBULE-BINDING"/>
    <property type="match status" value="1"/>
</dbReference>